<dbReference type="InterPro" id="IPR001680">
    <property type="entry name" value="WD40_rpt"/>
</dbReference>
<evidence type="ECO:0000313" key="5">
    <source>
        <dbReference type="Proteomes" id="UP000183567"/>
    </source>
</evidence>
<proteinExistence type="predicted"/>
<evidence type="ECO:0000256" key="3">
    <source>
        <dbReference type="PROSITE-ProRule" id="PRU00221"/>
    </source>
</evidence>
<gene>
    <name evidence="4" type="ORF">AZE42_12007</name>
</gene>
<dbReference type="PANTHER" id="PTHR19848:SF8">
    <property type="entry name" value="F-BOX AND WD REPEAT DOMAIN CONTAINING 7"/>
    <property type="match status" value="1"/>
</dbReference>
<sequence length="124" mass="13438">MASTSTQPAPAKETMLTQMITLKGHESYMRSISYLPGGKQMISASDDKTARRWDLEAAKEIEKSRKVCDYGVQAVAVSGDSRWVVTAGGGARHGELKAWEVDTGIVKTFHGHLARIACIDISAD</sequence>
<accession>A0A1J8Q2Y8</accession>
<keyword evidence="1 3" id="KW-0853">WD repeat</keyword>
<keyword evidence="5" id="KW-1185">Reference proteome</keyword>
<dbReference type="PANTHER" id="PTHR19848">
    <property type="entry name" value="WD40 REPEAT PROTEIN"/>
    <property type="match status" value="1"/>
</dbReference>
<organism evidence="4 5">
    <name type="scientific">Rhizopogon vesiculosus</name>
    <dbReference type="NCBI Taxonomy" id="180088"/>
    <lineage>
        <taxon>Eukaryota</taxon>
        <taxon>Fungi</taxon>
        <taxon>Dikarya</taxon>
        <taxon>Basidiomycota</taxon>
        <taxon>Agaricomycotina</taxon>
        <taxon>Agaricomycetes</taxon>
        <taxon>Agaricomycetidae</taxon>
        <taxon>Boletales</taxon>
        <taxon>Suillineae</taxon>
        <taxon>Rhizopogonaceae</taxon>
        <taxon>Rhizopogon</taxon>
    </lineage>
</organism>
<evidence type="ECO:0000313" key="4">
    <source>
        <dbReference type="EMBL" id="OJA15966.1"/>
    </source>
</evidence>
<evidence type="ECO:0000256" key="1">
    <source>
        <dbReference type="ARBA" id="ARBA00022574"/>
    </source>
</evidence>
<dbReference type="STRING" id="180088.A0A1J8Q2Y8"/>
<feature type="non-terminal residue" evidence="4">
    <location>
        <position position="124"/>
    </location>
</feature>
<keyword evidence="2" id="KW-0677">Repeat</keyword>
<dbReference type="Gene3D" id="2.130.10.10">
    <property type="entry name" value="YVTN repeat-like/Quinoprotein amine dehydrogenase"/>
    <property type="match status" value="1"/>
</dbReference>
<dbReference type="PROSITE" id="PS50082">
    <property type="entry name" value="WD_REPEATS_2"/>
    <property type="match status" value="1"/>
</dbReference>
<dbReference type="Pfam" id="PF00400">
    <property type="entry name" value="WD40"/>
    <property type="match status" value="1"/>
</dbReference>
<dbReference type="SMART" id="SM00320">
    <property type="entry name" value="WD40"/>
    <property type="match status" value="2"/>
</dbReference>
<dbReference type="AlphaFoldDB" id="A0A1J8Q2Y8"/>
<evidence type="ECO:0000256" key="2">
    <source>
        <dbReference type="ARBA" id="ARBA00022737"/>
    </source>
</evidence>
<dbReference type="EMBL" id="LVVM01002772">
    <property type="protein sequence ID" value="OJA15966.1"/>
    <property type="molecule type" value="Genomic_DNA"/>
</dbReference>
<dbReference type="OrthoDB" id="2687506at2759"/>
<dbReference type="PROSITE" id="PS50294">
    <property type="entry name" value="WD_REPEATS_REGION"/>
    <property type="match status" value="1"/>
</dbReference>
<dbReference type="InterPro" id="IPR036322">
    <property type="entry name" value="WD40_repeat_dom_sf"/>
</dbReference>
<feature type="repeat" description="WD" evidence="3">
    <location>
        <begin position="22"/>
        <end position="63"/>
    </location>
</feature>
<dbReference type="SUPFAM" id="SSF50978">
    <property type="entry name" value="WD40 repeat-like"/>
    <property type="match status" value="1"/>
</dbReference>
<comment type="caution">
    <text evidence="4">The sequence shown here is derived from an EMBL/GenBank/DDBJ whole genome shotgun (WGS) entry which is preliminary data.</text>
</comment>
<dbReference type="InterPro" id="IPR015943">
    <property type="entry name" value="WD40/YVTN_repeat-like_dom_sf"/>
</dbReference>
<dbReference type="Proteomes" id="UP000183567">
    <property type="component" value="Unassembled WGS sequence"/>
</dbReference>
<name>A0A1J8Q2Y8_9AGAM</name>
<protein>
    <submittedName>
        <fullName evidence="4">Uncharacterized protein</fullName>
    </submittedName>
</protein>
<reference evidence="4 5" key="1">
    <citation type="submission" date="2016-03" db="EMBL/GenBank/DDBJ databases">
        <title>Comparative genomics of the ectomycorrhizal sister species Rhizopogon vinicolor and Rhizopogon vesiculosus (Basidiomycota: Boletales) reveals a divergence of the mating type B locus.</title>
        <authorList>
            <person name="Mujic A.B."/>
            <person name="Kuo A."/>
            <person name="Tritt A."/>
            <person name="Lipzen A."/>
            <person name="Chen C."/>
            <person name="Johnson J."/>
            <person name="Sharma A."/>
            <person name="Barry K."/>
            <person name="Grigoriev I.V."/>
            <person name="Spatafora J.W."/>
        </authorList>
    </citation>
    <scope>NUCLEOTIDE SEQUENCE [LARGE SCALE GENOMIC DNA]</scope>
    <source>
        <strain evidence="4 5">AM-OR11-056</strain>
    </source>
</reference>